<feature type="compositionally biased region" description="Basic and acidic residues" evidence="1">
    <location>
        <begin position="200"/>
        <end position="212"/>
    </location>
</feature>
<name>A0A212JJ44_9BACT</name>
<protein>
    <submittedName>
        <fullName evidence="3">Uncharacterized protein</fullName>
    </submittedName>
</protein>
<evidence type="ECO:0000313" key="3">
    <source>
        <dbReference type="EMBL" id="SBV99427.1"/>
    </source>
</evidence>
<feature type="compositionally biased region" description="Basic and acidic residues" evidence="1">
    <location>
        <begin position="155"/>
        <end position="191"/>
    </location>
</feature>
<dbReference type="RefSeq" id="WP_296949023.1">
    <property type="nucleotide sequence ID" value="NZ_LT599021.1"/>
</dbReference>
<keyword evidence="2" id="KW-0732">Signal</keyword>
<evidence type="ECO:0000256" key="1">
    <source>
        <dbReference type="SAM" id="MobiDB-lite"/>
    </source>
</evidence>
<reference evidence="3" key="1">
    <citation type="submission" date="2016-04" db="EMBL/GenBank/DDBJ databases">
        <authorList>
            <person name="Evans L.H."/>
            <person name="Alamgir A."/>
            <person name="Owens N."/>
            <person name="Weber N.D."/>
            <person name="Virtaneva K."/>
            <person name="Barbian K."/>
            <person name="Babar A."/>
            <person name="Rosenke K."/>
        </authorList>
    </citation>
    <scope>NUCLEOTIDE SEQUENCE</scope>
    <source>
        <strain evidence="3">86-2</strain>
    </source>
</reference>
<gene>
    <name evidence="3" type="ORF">KL86DYS2_11654</name>
</gene>
<feature type="compositionally biased region" description="Low complexity" evidence="1">
    <location>
        <begin position="213"/>
        <end position="224"/>
    </location>
</feature>
<organism evidence="3">
    <name type="scientific">uncultured Dysgonomonas sp</name>
    <dbReference type="NCBI Taxonomy" id="206096"/>
    <lineage>
        <taxon>Bacteria</taxon>
        <taxon>Pseudomonadati</taxon>
        <taxon>Bacteroidota</taxon>
        <taxon>Bacteroidia</taxon>
        <taxon>Bacteroidales</taxon>
        <taxon>Dysgonomonadaceae</taxon>
        <taxon>Dysgonomonas</taxon>
        <taxon>environmental samples</taxon>
    </lineage>
</organism>
<feature type="signal peptide" evidence="2">
    <location>
        <begin position="1"/>
        <end position="23"/>
    </location>
</feature>
<feature type="chain" id="PRO_5013075299" evidence="2">
    <location>
        <begin position="24"/>
        <end position="259"/>
    </location>
</feature>
<accession>A0A212JJ44</accession>
<feature type="compositionally biased region" description="Basic and acidic residues" evidence="1">
    <location>
        <begin position="225"/>
        <end position="259"/>
    </location>
</feature>
<dbReference type="EMBL" id="FLUL01000001">
    <property type="protein sequence ID" value="SBV99427.1"/>
    <property type="molecule type" value="Genomic_DNA"/>
</dbReference>
<sequence length="259" mass="31162">MKKFLLAFALLIGVASFYNTSEAQNINISINIGRQPAWGPVGYDYVDYYYMPDINCYFNVNSGLFFYFDRGRWISARYLPYAYRNYDLYGMHKVVLVNVANPWRYNQIHCRDYGRYKGHHSQVIIRDSRDNRYRDSRNNRVAWYSGNKHNNYRGNEYKYNGRDNDRYNYNKKDNNRKDYNYNGREQSRNNDKNLNSGRNNNKEQRYDNRQTERTNNNNISSRPSSSRETRKESNVKRSSSEERGNYRLASNRERATRSR</sequence>
<feature type="region of interest" description="Disordered" evidence="1">
    <location>
        <begin position="144"/>
        <end position="259"/>
    </location>
</feature>
<dbReference type="AlphaFoldDB" id="A0A212JJ44"/>
<evidence type="ECO:0000256" key="2">
    <source>
        <dbReference type="SAM" id="SignalP"/>
    </source>
</evidence>
<proteinExistence type="predicted"/>